<sequence length="48" mass="5655">MLAKCPNALRVLRLKDFGKQKFLACRVGQTPADIRFAQKRKIFFEDRE</sequence>
<dbReference type="AlphaFoldDB" id="A0A7W6R329"/>
<organism evidence="1 2">
    <name type="scientific">Rhizobium esperanzae</name>
    <dbReference type="NCBI Taxonomy" id="1967781"/>
    <lineage>
        <taxon>Bacteria</taxon>
        <taxon>Pseudomonadati</taxon>
        <taxon>Pseudomonadota</taxon>
        <taxon>Alphaproteobacteria</taxon>
        <taxon>Hyphomicrobiales</taxon>
        <taxon>Rhizobiaceae</taxon>
        <taxon>Rhizobium/Agrobacterium group</taxon>
        <taxon>Rhizobium</taxon>
    </lineage>
</organism>
<accession>A0A7W6R329</accession>
<comment type="caution">
    <text evidence="1">The sequence shown here is derived from an EMBL/GenBank/DDBJ whole genome shotgun (WGS) entry which is preliminary data.</text>
</comment>
<name>A0A7W6R329_9HYPH</name>
<protein>
    <submittedName>
        <fullName evidence="1">Uncharacterized protein</fullName>
    </submittedName>
</protein>
<proteinExistence type="predicted"/>
<dbReference type="EMBL" id="JACIFY010000006">
    <property type="protein sequence ID" value="MBB4235540.1"/>
    <property type="molecule type" value="Genomic_DNA"/>
</dbReference>
<dbReference type="Proteomes" id="UP000540909">
    <property type="component" value="Unassembled WGS sequence"/>
</dbReference>
<reference evidence="1 2" key="1">
    <citation type="submission" date="2020-08" db="EMBL/GenBank/DDBJ databases">
        <title>Genomic Encyclopedia of Type Strains, Phase IV (KMG-V): Genome sequencing to study the core and pangenomes of soil and plant-associated prokaryotes.</title>
        <authorList>
            <person name="Whitman W."/>
        </authorList>
    </citation>
    <scope>NUCLEOTIDE SEQUENCE [LARGE SCALE GENOMIC DNA]</scope>
    <source>
        <strain evidence="1 2">SEMIA 4089</strain>
    </source>
</reference>
<evidence type="ECO:0000313" key="1">
    <source>
        <dbReference type="EMBL" id="MBB4235540.1"/>
    </source>
</evidence>
<evidence type="ECO:0000313" key="2">
    <source>
        <dbReference type="Proteomes" id="UP000540909"/>
    </source>
</evidence>
<gene>
    <name evidence="1" type="ORF">GGD57_002108</name>
</gene>